<organism evidence="1 2">
    <name type="scientific">Rubellimicrobium aerolatum</name>
    <dbReference type="NCBI Taxonomy" id="490979"/>
    <lineage>
        <taxon>Bacteria</taxon>
        <taxon>Pseudomonadati</taxon>
        <taxon>Pseudomonadota</taxon>
        <taxon>Alphaproteobacteria</taxon>
        <taxon>Rhodobacterales</taxon>
        <taxon>Roseobacteraceae</taxon>
        <taxon>Rubellimicrobium</taxon>
    </lineage>
</organism>
<dbReference type="Proteomes" id="UP001596056">
    <property type="component" value="Unassembled WGS sequence"/>
</dbReference>
<accession>A0ABW0SCY5</accession>
<protein>
    <submittedName>
        <fullName evidence="1">Uncharacterized protein</fullName>
    </submittedName>
</protein>
<name>A0ABW0SCY5_9RHOB</name>
<reference evidence="2" key="1">
    <citation type="journal article" date="2019" name="Int. J. Syst. Evol. Microbiol.">
        <title>The Global Catalogue of Microorganisms (GCM) 10K type strain sequencing project: providing services to taxonomists for standard genome sequencing and annotation.</title>
        <authorList>
            <consortium name="The Broad Institute Genomics Platform"/>
            <consortium name="The Broad Institute Genome Sequencing Center for Infectious Disease"/>
            <person name="Wu L."/>
            <person name="Ma J."/>
        </authorList>
    </citation>
    <scope>NUCLEOTIDE SEQUENCE [LARGE SCALE GENOMIC DNA]</scope>
    <source>
        <strain evidence="2">KACC 11588</strain>
    </source>
</reference>
<sequence>MQITLNKVPFEVVPVDGATQAALMAEPAIRQAGLRPVWAWSKAEGKGRFLVNPLPDGALTLPTGVSVYVPKAGVMPLQRADGPTTKMGERFLAAVGAKNFGQVMQAVARITGVPKKTLPLKEFAELNDKADYTIVMHTDFSVLELANAARNLSAYVVLPGLVTFLHTTAEVVEGAPRPGAIRPGFVIPAGNQAALTMRRLAVARRLTEFQAELGGKAVADLPLDDPRRFAIAKLGIEWKVLQTKAAKAA</sequence>
<evidence type="ECO:0000313" key="2">
    <source>
        <dbReference type="Proteomes" id="UP001596056"/>
    </source>
</evidence>
<dbReference type="EMBL" id="JBHSNA010000007">
    <property type="protein sequence ID" value="MFC5566755.1"/>
    <property type="molecule type" value="Genomic_DNA"/>
</dbReference>
<dbReference type="RefSeq" id="WP_209841347.1">
    <property type="nucleotide sequence ID" value="NZ_JAGGJP010000010.1"/>
</dbReference>
<proteinExistence type="predicted"/>
<keyword evidence="2" id="KW-1185">Reference proteome</keyword>
<gene>
    <name evidence="1" type="ORF">ACFPOC_10060</name>
</gene>
<evidence type="ECO:0000313" key="1">
    <source>
        <dbReference type="EMBL" id="MFC5566755.1"/>
    </source>
</evidence>
<comment type="caution">
    <text evidence="1">The sequence shown here is derived from an EMBL/GenBank/DDBJ whole genome shotgun (WGS) entry which is preliminary data.</text>
</comment>